<proteinExistence type="predicted"/>
<evidence type="ECO:0000313" key="2">
    <source>
        <dbReference type="Proteomes" id="UP000184304"/>
    </source>
</evidence>
<dbReference type="VEuPathDB" id="FungiDB:ASPTUDRAFT_48384"/>
<reference evidence="2" key="1">
    <citation type="journal article" date="2017" name="Genome Biol.">
        <title>Comparative genomics reveals high biological diversity and specific adaptations in the industrially and medically important fungal genus Aspergillus.</title>
        <authorList>
            <person name="de Vries R.P."/>
            <person name="Riley R."/>
            <person name="Wiebenga A."/>
            <person name="Aguilar-Osorio G."/>
            <person name="Amillis S."/>
            <person name="Uchima C.A."/>
            <person name="Anderluh G."/>
            <person name="Asadollahi M."/>
            <person name="Askin M."/>
            <person name="Barry K."/>
            <person name="Battaglia E."/>
            <person name="Bayram O."/>
            <person name="Benocci T."/>
            <person name="Braus-Stromeyer S.A."/>
            <person name="Caldana C."/>
            <person name="Canovas D."/>
            <person name="Cerqueira G.C."/>
            <person name="Chen F."/>
            <person name="Chen W."/>
            <person name="Choi C."/>
            <person name="Clum A."/>
            <person name="Dos Santos R.A."/>
            <person name="Damasio A.R."/>
            <person name="Diallinas G."/>
            <person name="Emri T."/>
            <person name="Fekete E."/>
            <person name="Flipphi M."/>
            <person name="Freyberg S."/>
            <person name="Gallo A."/>
            <person name="Gournas C."/>
            <person name="Habgood R."/>
            <person name="Hainaut M."/>
            <person name="Harispe M.L."/>
            <person name="Henrissat B."/>
            <person name="Hilden K.S."/>
            <person name="Hope R."/>
            <person name="Hossain A."/>
            <person name="Karabika E."/>
            <person name="Karaffa L."/>
            <person name="Karanyi Z."/>
            <person name="Krasevec N."/>
            <person name="Kuo A."/>
            <person name="Kusch H."/>
            <person name="LaButti K."/>
            <person name="Lagendijk E.L."/>
            <person name="Lapidus A."/>
            <person name="Levasseur A."/>
            <person name="Lindquist E."/>
            <person name="Lipzen A."/>
            <person name="Logrieco A.F."/>
            <person name="MacCabe A."/>
            <person name="Maekelae M.R."/>
            <person name="Malavazi I."/>
            <person name="Melin P."/>
            <person name="Meyer V."/>
            <person name="Mielnichuk N."/>
            <person name="Miskei M."/>
            <person name="Molnar A.P."/>
            <person name="Mule G."/>
            <person name="Ngan C.Y."/>
            <person name="Orejas M."/>
            <person name="Orosz E."/>
            <person name="Ouedraogo J.P."/>
            <person name="Overkamp K.M."/>
            <person name="Park H.-S."/>
            <person name="Perrone G."/>
            <person name="Piumi F."/>
            <person name="Punt P.J."/>
            <person name="Ram A.F."/>
            <person name="Ramon A."/>
            <person name="Rauscher S."/>
            <person name="Record E."/>
            <person name="Riano-Pachon D.M."/>
            <person name="Robert V."/>
            <person name="Roehrig J."/>
            <person name="Ruller R."/>
            <person name="Salamov A."/>
            <person name="Salih N.S."/>
            <person name="Samson R.A."/>
            <person name="Sandor E."/>
            <person name="Sanguinetti M."/>
            <person name="Schuetze T."/>
            <person name="Sepcic K."/>
            <person name="Shelest E."/>
            <person name="Sherlock G."/>
            <person name="Sophianopoulou V."/>
            <person name="Squina F.M."/>
            <person name="Sun H."/>
            <person name="Susca A."/>
            <person name="Todd R.B."/>
            <person name="Tsang A."/>
            <person name="Unkles S.E."/>
            <person name="van de Wiele N."/>
            <person name="van Rossen-Uffink D."/>
            <person name="Oliveira J.V."/>
            <person name="Vesth T.C."/>
            <person name="Visser J."/>
            <person name="Yu J.-H."/>
            <person name="Zhou M."/>
            <person name="Andersen M.R."/>
            <person name="Archer D.B."/>
            <person name="Baker S.E."/>
            <person name="Benoit I."/>
            <person name="Brakhage A.A."/>
            <person name="Braus G.H."/>
            <person name="Fischer R."/>
            <person name="Frisvad J.C."/>
            <person name="Goldman G.H."/>
            <person name="Houbraken J."/>
            <person name="Oakley B."/>
            <person name="Pocsi I."/>
            <person name="Scazzocchio C."/>
            <person name="Seiboth B."/>
            <person name="vanKuyk P.A."/>
            <person name="Wortman J."/>
            <person name="Dyer P.S."/>
            <person name="Grigoriev I.V."/>
        </authorList>
    </citation>
    <scope>NUCLEOTIDE SEQUENCE [LARGE SCALE GENOMIC DNA]</scope>
    <source>
        <strain evidence="2">CBS 134.48</strain>
    </source>
</reference>
<dbReference type="Proteomes" id="UP000184304">
    <property type="component" value="Unassembled WGS sequence"/>
</dbReference>
<sequence>MIAELRAEVNRLQRQYHEYQESSSVEDDFYVNILEEGSGALEELENGEESLGEGDDDDDELERVYRILKDGEWEKVREVVGRIRGTTTISV</sequence>
<dbReference type="EMBL" id="KV878208">
    <property type="protein sequence ID" value="OJI79706.1"/>
    <property type="molecule type" value="Genomic_DNA"/>
</dbReference>
<keyword evidence="2" id="KW-1185">Reference proteome</keyword>
<dbReference type="AlphaFoldDB" id="A0A1L9MRN8"/>
<name>A0A1L9MRN8_ASPTC</name>
<organism evidence="1 2">
    <name type="scientific">Aspergillus tubingensis (strain CBS 134.48)</name>
    <dbReference type="NCBI Taxonomy" id="767770"/>
    <lineage>
        <taxon>Eukaryota</taxon>
        <taxon>Fungi</taxon>
        <taxon>Dikarya</taxon>
        <taxon>Ascomycota</taxon>
        <taxon>Pezizomycotina</taxon>
        <taxon>Eurotiomycetes</taxon>
        <taxon>Eurotiomycetidae</taxon>
        <taxon>Eurotiales</taxon>
        <taxon>Aspergillaceae</taxon>
        <taxon>Aspergillus</taxon>
        <taxon>Aspergillus subgen. Circumdati</taxon>
    </lineage>
</organism>
<evidence type="ECO:0000313" key="1">
    <source>
        <dbReference type="EMBL" id="OJI79706.1"/>
    </source>
</evidence>
<gene>
    <name evidence="1" type="ORF">ASPTUDRAFT_48384</name>
</gene>
<accession>A0A1L9MRN8</accession>
<protein>
    <submittedName>
        <fullName evidence="1">Uncharacterized protein</fullName>
    </submittedName>
</protein>